<dbReference type="EMBL" id="CAJRAF010000001">
    <property type="protein sequence ID" value="CAG4991020.1"/>
    <property type="molecule type" value="Genomic_DNA"/>
</dbReference>
<evidence type="ECO:0000313" key="3">
    <source>
        <dbReference type="Proteomes" id="UP000680038"/>
    </source>
</evidence>
<sequence length="142" mass="16308">MAMDSKLKIPQEMLMNIDFINTVNGGMSEPAIQLEKGEDGFEVVVKVPGIEVDDLQLEIVKGKQNSNHLKLFHLLPIFSQESLPGDEQWRSVRFINTFVIPDGVDTESITARYDDMSRQLLLHLPFGDEKGLFRRKVEIHRW</sequence>
<accession>A0A916J7J7</accession>
<name>A0A916J7J7_9BACT</name>
<evidence type="ECO:0000259" key="1">
    <source>
        <dbReference type="Pfam" id="PF00011"/>
    </source>
</evidence>
<keyword evidence="3" id="KW-1185">Reference proteome</keyword>
<dbReference type="Pfam" id="PF00011">
    <property type="entry name" value="HSP20"/>
    <property type="match status" value="1"/>
</dbReference>
<dbReference type="Proteomes" id="UP000680038">
    <property type="component" value="Unassembled WGS sequence"/>
</dbReference>
<dbReference type="AlphaFoldDB" id="A0A916J7J7"/>
<dbReference type="SUPFAM" id="SSF49764">
    <property type="entry name" value="HSP20-like chaperones"/>
    <property type="match status" value="1"/>
</dbReference>
<reference evidence="2" key="1">
    <citation type="submission" date="2021-04" db="EMBL/GenBank/DDBJ databases">
        <authorList>
            <person name="Rodrigo-Torres L."/>
            <person name="Arahal R. D."/>
            <person name="Lucena T."/>
        </authorList>
    </citation>
    <scope>NUCLEOTIDE SEQUENCE</scope>
    <source>
        <strain evidence="2">CECT 9275</strain>
    </source>
</reference>
<proteinExistence type="predicted"/>
<gene>
    <name evidence="2" type="ORF">DYBT9275_00660</name>
</gene>
<organism evidence="2 3">
    <name type="scientific">Dyadobacter helix</name>
    <dbReference type="NCBI Taxonomy" id="2822344"/>
    <lineage>
        <taxon>Bacteria</taxon>
        <taxon>Pseudomonadati</taxon>
        <taxon>Bacteroidota</taxon>
        <taxon>Cytophagia</taxon>
        <taxon>Cytophagales</taxon>
        <taxon>Spirosomataceae</taxon>
        <taxon>Dyadobacter</taxon>
    </lineage>
</organism>
<dbReference type="CDD" id="cd06464">
    <property type="entry name" value="ACD_sHsps-like"/>
    <property type="match status" value="1"/>
</dbReference>
<feature type="domain" description="SHSP" evidence="1">
    <location>
        <begin position="36"/>
        <end position="115"/>
    </location>
</feature>
<evidence type="ECO:0000313" key="2">
    <source>
        <dbReference type="EMBL" id="CAG4991020.1"/>
    </source>
</evidence>
<dbReference type="InterPro" id="IPR008978">
    <property type="entry name" value="HSP20-like_chaperone"/>
</dbReference>
<dbReference type="Gene3D" id="2.60.40.790">
    <property type="match status" value="1"/>
</dbReference>
<protein>
    <recommendedName>
        <fullName evidence="1">SHSP domain-containing protein</fullName>
    </recommendedName>
</protein>
<comment type="caution">
    <text evidence="2">The sequence shown here is derived from an EMBL/GenBank/DDBJ whole genome shotgun (WGS) entry which is preliminary data.</text>
</comment>
<dbReference type="InterPro" id="IPR002068">
    <property type="entry name" value="A-crystallin/Hsp20_dom"/>
</dbReference>